<protein>
    <recommendedName>
        <fullName evidence="4">Transmembrane protein</fullName>
    </recommendedName>
</protein>
<evidence type="ECO:0008006" key="4">
    <source>
        <dbReference type="Google" id="ProtNLM"/>
    </source>
</evidence>
<name>A0ABR2ST41_9ROSI</name>
<keyword evidence="3" id="KW-1185">Reference proteome</keyword>
<gene>
    <name evidence="2" type="ORF">V6N11_025588</name>
</gene>
<feature type="transmembrane region" description="Helical" evidence="1">
    <location>
        <begin position="224"/>
        <end position="244"/>
    </location>
</feature>
<feature type="transmembrane region" description="Helical" evidence="1">
    <location>
        <begin position="16"/>
        <end position="39"/>
    </location>
</feature>
<keyword evidence="1" id="KW-1133">Transmembrane helix</keyword>
<reference evidence="2 3" key="1">
    <citation type="journal article" date="2024" name="G3 (Bethesda)">
        <title>Genome assembly of Hibiscus sabdariffa L. provides insights into metabolisms of medicinal natural products.</title>
        <authorList>
            <person name="Kim T."/>
        </authorList>
    </citation>
    <scope>NUCLEOTIDE SEQUENCE [LARGE SCALE GENOMIC DNA]</scope>
    <source>
        <strain evidence="2">TK-2024</strain>
        <tissue evidence="2">Old leaves</tissue>
    </source>
</reference>
<evidence type="ECO:0000256" key="1">
    <source>
        <dbReference type="SAM" id="Phobius"/>
    </source>
</evidence>
<proteinExistence type="predicted"/>
<evidence type="ECO:0000313" key="3">
    <source>
        <dbReference type="Proteomes" id="UP001396334"/>
    </source>
</evidence>
<feature type="transmembrane region" description="Helical" evidence="1">
    <location>
        <begin position="375"/>
        <end position="399"/>
    </location>
</feature>
<dbReference type="Proteomes" id="UP001396334">
    <property type="component" value="Unassembled WGS sequence"/>
</dbReference>
<accession>A0ABR2ST41</accession>
<keyword evidence="1" id="KW-0812">Transmembrane</keyword>
<feature type="transmembrane region" description="Helical" evidence="1">
    <location>
        <begin position="111"/>
        <end position="131"/>
    </location>
</feature>
<feature type="transmembrane region" description="Helical" evidence="1">
    <location>
        <begin position="256"/>
        <end position="277"/>
    </location>
</feature>
<organism evidence="2 3">
    <name type="scientific">Hibiscus sabdariffa</name>
    <name type="common">roselle</name>
    <dbReference type="NCBI Taxonomy" id="183260"/>
    <lineage>
        <taxon>Eukaryota</taxon>
        <taxon>Viridiplantae</taxon>
        <taxon>Streptophyta</taxon>
        <taxon>Embryophyta</taxon>
        <taxon>Tracheophyta</taxon>
        <taxon>Spermatophyta</taxon>
        <taxon>Magnoliopsida</taxon>
        <taxon>eudicotyledons</taxon>
        <taxon>Gunneridae</taxon>
        <taxon>Pentapetalae</taxon>
        <taxon>rosids</taxon>
        <taxon>malvids</taxon>
        <taxon>Malvales</taxon>
        <taxon>Malvaceae</taxon>
        <taxon>Malvoideae</taxon>
        <taxon>Hibiscus</taxon>
    </lineage>
</organism>
<dbReference type="EMBL" id="JBBPBN010000011">
    <property type="protein sequence ID" value="KAK9028425.1"/>
    <property type="molecule type" value="Genomic_DNA"/>
</dbReference>
<evidence type="ECO:0000313" key="2">
    <source>
        <dbReference type="EMBL" id="KAK9028425.1"/>
    </source>
</evidence>
<sequence length="405" mass="44516">MRDVHRPAYNMQGTEVLLATTWLALHFAWPACWVGYLAIDGLMAGAADARCASRGETVPPLASLNIAALAERFNFFRPVVVVDVAAGRLTWRPSLFFSWCASMLLSMFRSLCFRATGVLAVVFLCFVRLGAVPSHWSVSRSVVAAIHAEWSKVQFSWLGHAVGSVLGLLDVAEGAPLARALRLSRLWCVRSWCAGCLLGSHLWLLILWLINGCGRGIALMARPLCWPCFGTSYGLTLLMAVSWGCWLLPRAPPLPAIFALLGLGVTAPCVRAVSLACTSYRGFALMTLDGCSCGGCSMGGCVALPSWPCLAAWMLLDRIAFSARPHGRLISCFTSYLHWANFSNPCFGLCRVPTSSRIALPPYISQSCRRFQHCLLSFFCKLNSSSFLVVFSYTFYLWLIHYSRN</sequence>
<keyword evidence="1" id="KW-0472">Membrane</keyword>
<comment type="caution">
    <text evidence="2">The sequence shown here is derived from an EMBL/GenBank/DDBJ whole genome shotgun (WGS) entry which is preliminary data.</text>
</comment>
<feature type="transmembrane region" description="Helical" evidence="1">
    <location>
        <begin position="189"/>
        <end position="212"/>
    </location>
</feature>